<keyword evidence="1" id="KW-0479">Metal-binding</keyword>
<reference evidence="8" key="1">
    <citation type="submission" date="2022-02" db="EMBL/GenBank/DDBJ databases">
        <authorList>
            <person name="Henning P.M."/>
            <person name="McCubbin A.G."/>
            <person name="Shore J.S."/>
        </authorList>
    </citation>
    <scope>NUCLEOTIDE SEQUENCE</scope>
    <source>
        <strain evidence="8">F60SS</strain>
        <tissue evidence="8">Leaves</tissue>
    </source>
</reference>
<dbReference type="Pfam" id="PF03107">
    <property type="entry name" value="C1_2"/>
    <property type="match status" value="4"/>
</dbReference>
<feature type="domain" description="Phorbol-ester/DAG-type" evidence="6">
    <location>
        <begin position="188"/>
        <end position="244"/>
    </location>
</feature>
<keyword evidence="4" id="KW-0862">Zinc</keyword>
<dbReference type="AlphaFoldDB" id="A0A9Q0F3V0"/>
<evidence type="ECO:0000256" key="2">
    <source>
        <dbReference type="ARBA" id="ARBA00022737"/>
    </source>
</evidence>
<evidence type="ECO:0000313" key="8">
    <source>
        <dbReference type="EMBL" id="KAJ4823417.1"/>
    </source>
</evidence>
<feature type="non-terminal residue" evidence="8">
    <location>
        <position position="575"/>
    </location>
</feature>
<dbReference type="InterPro" id="IPR002219">
    <property type="entry name" value="PKC_DAG/PE"/>
</dbReference>
<feature type="domain" description="Phorbol-ester/DAG-type" evidence="6">
    <location>
        <begin position="366"/>
        <end position="415"/>
    </location>
</feature>
<dbReference type="SMART" id="SM00249">
    <property type="entry name" value="PHD"/>
    <property type="match status" value="3"/>
</dbReference>
<dbReference type="PANTHER" id="PTHR46288">
    <property type="entry name" value="PHORBOL-ESTER/DAG-TYPE DOMAIN-CONTAINING PROTEIN"/>
    <property type="match status" value="1"/>
</dbReference>
<evidence type="ECO:0000313" key="9">
    <source>
        <dbReference type="Proteomes" id="UP001141552"/>
    </source>
</evidence>
<feature type="region of interest" description="Disordered" evidence="5">
    <location>
        <begin position="261"/>
        <end position="358"/>
    </location>
</feature>
<dbReference type="GO" id="GO:0008270">
    <property type="term" value="F:zinc ion binding"/>
    <property type="evidence" value="ECO:0007669"/>
    <property type="project" value="UniProtKB-KW"/>
</dbReference>
<evidence type="ECO:0000259" key="6">
    <source>
        <dbReference type="SMART" id="SM00109"/>
    </source>
</evidence>
<name>A0A9Q0F3V0_9ROSI</name>
<comment type="caution">
    <text evidence="8">The sequence shown here is derived from an EMBL/GenBank/DDBJ whole genome shotgun (WGS) entry which is preliminary data.</text>
</comment>
<dbReference type="InterPro" id="IPR004146">
    <property type="entry name" value="DC1"/>
</dbReference>
<evidence type="ECO:0000256" key="3">
    <source>
        <dbReference type="ARBA" id="ARBA00022771"/>
    </source>
</evidence>
<dbReference type="SMART" id="SM00109">
    <property type="entry name" value="C1"/>
    <property type="match status" value="4"/>
</dbReference>
<dbReference type="PANTHER" id="PTHR46288:SF27">
    <property type="entry name" value="CYSTEINE_HISTIDINE-RICH C1 DOMAIN FAMILY PROTEIN"/>
    <property type="match status" value="1"/>
</dbReference>
<feature type="domain" description="Zinc finger PHD-type" evidence="7">
    <location>
        <begin position="382"/>
        <end position="458"/>
    </location>
</feature>
<sequence>MILAVGKIGSIRCSRCNETIQGPAYLCERDKCGFILDESCFGLSKNQELLHPLHPHPLLLSDKPPTPIEGYVSPPSNYVCDGCNSTCGRFFFHCENCDFKLDVRCALSNETQPEAAGDDQQKKPTTIKHFADHHSLKLFNCRWEDRYCPICEEWIIGPAYGCFECGTYLHISCAEFPPEIKHPYHPQHPLRACATNDDERLSAECKVCREFVGGAGYLCRPCGFALDMPCALETLLSVPLKHQCHEHNLYCIAGSEYKEGMENNDQEEEDSDTESSYYGTEDEEEDIENDEDDQEDEESDEEEDGDEETGDGEEGEEEDPNEGTDVGEDVNAEAGSDVGDDETDTSFNSDLPVSDHHGMKDFKNDHALTFYERSTTSFLDETCFGCQRWIKRGSYYICQSCEKFFHKLCAELPAMIRHPLHSQHPLSFFVPADDSEVILCDGCGKFSYDGGYKCHGCQFMLDIKCASLTADHFQNSHYKKITISHPFHDHKLTLISHIEQKVHSCLACQVPIINTPYYTCPACQVFFHETCVDILQERNHVYHPQHLLFTKNLSGRAPCKACKLRIYGIGYHCNE</sequence>
<proteinExistence type="predicted"/>
<dbReference type="EMBL" id="JAKUCV010007457">
    <property type="protein sequence ID" value="KAJ4823417.1"/>
    <property type="molecule type" value="Genomic_DNA"/>
</dbReference>
<dbReference type="Proteomes" id="UP001141552">
    <property type="component" value="Unassembled WGS sequence"/>
</dbReference>
<keyword evidence="2" id="KW-0677">Repeat</keyword>
<feature type="compositionally biased region" description="Acidic residues" evidence="5">
    <location>
        <begin position="262"/>
        <end position="273"/>
    </location>
</feature>
<gene>
    <name evidence="8" type="ORF">Tsubulata_025581</name>
</gene>
<dbReference type="InterPro" id="IPR046349">
    <property type="entry name" value="C1-like_sf"/>
</dbReference>
<feature type="domain" description="Zinc finger PHD-type" evidence="7">
    <location>
        <begin position="504"/>
        <end position="563"/>
    </location>
</feature>
<organism evidence="8 9">
    <name type="scientific">Turnera subulata</name>
    <dbReference type="NCBI Taxonomy" id="218843"/>
    <lineage>
        <taxon>Eukaryota</taxon>
        <taxon>Viridiplantae</taxon>
        <taxon>Streptophyta</taxon>
        <taxon>Embryophyta</taxon>
        <taxon>Tracheophyta</taxon>
        <taxon>Spermatophyta</taxon>
        <taxon>Magnoliopsida</taxon>
        <taxon>eudicotyledons</taxon>
        <taxon>Gunneridae</taxon>
        <taxon>Pentapetalae</taxon>
        <taxon>rosids</taxon>
        <taxon>fabids</taxon>
        <taxon>Malpighiales</taxon>
        <taxon>Passifloraceae</taxon>
        <taxon>Turnera</taxon>
    </lineage>
</organism>
<dbReference type="InterPro" id="IPR001965">
    <property type="entry name" value="Znf_PHD"/>
</dbReference>
<dbReference type="SUPFAM" id="SSF57889">
    <property type="entry name" value="Cysteine-rich domain"/>
    <property type="match status" value="4"/>
</dbReference>
<reference evidence="8" key="2">
    <citation type="journal article" date="2023" name="Plants (Basel)">
        <title>Annotation of the Turnera subulata (Passifloraceae) Draft Genome Reveals the S-Locus Evolved after the Divergence of Turneroideae from Passifloroideae in a Stepwise Manner.</title>
        <authorList>
            <person name="Henning P.M."/>
            <person name="Roalson E.H."/>
            <person name="Mir W."/>
            <person name="McCubbin A.G."/>
            <person name="Shore J.S."/>
        </authorList>
    </citation>
    <scope>NUCLEOTIDE SEQUENCE</scope>
    <source>
        <strain evidence="8">F60SS</strain>
    </source>
</reference>
<keyword evidence="3" id="KW-0863">Zinc-finger</keyword>
<evidence type="ECO:0000256" key="5">
    <source>
        <dbReference type="SAM" id="MobiDB-lite"/>
    </source>
</evidence>
<dbReference type="OrthoDB" id="1650216at2759"/>
<evidence type="ECO:0000256" key="1">
    <source>
        <dbReference type="ARBA" id="ARBA00022723"/>
    </source>
</evidence>
<accession>A0A9Q0F3V0</accession>
<keyword evidence="9" id="KW-1185">Reference proteome</keyword>
<protein>
    <recommendedName>
        <fullName evidence="10">Phorbol-ester/DAG-type domain-containing protein</fullName>
    </recommendedName>
</protein>
<evidence type="ECO:0008006" key="10">
    <source>
        <dbReference type="Google" id="ProtNLM"/>
    </source>
</evidence>
<feature type="compositionally biased region" description="Acidic residues" evidence="5">
    <location>
        <begin position="280"/>
        <end position="331"/>
    </location>
</feature>
<evidence type="ECO:0000259" key="7">
    <source>
        <dbReference type="SMART" id="SM00249"/>
    </source>
</evidence>
<feature type="domain" description="Phorbol-ester/DAG-type" evidence="6">
    <location>
        <begin position="488"/>
        <end position="537"/>
    </location>
</feature>
<evidence type="ECO:0000256" key="4">
    <source>
        <dbReference type="ARBA" id="ARBA00022833"/>
    </source>
</evidence>
<feature type="domain" description="Zinc finger PHD-type" evidence="7">
    <location>
        <begin position="147"/>
        <end position="209"/>
    </location>
</feature>
<feature type="domain" description="Phorbol-ester/DAG-type" evidence="6">
    <location>
        <begin position="134"/>
        <end position="182"/>
    </location>
</feature>